<dbReference type="Proteomes" id="UP001308005">
    <property type="component" value="Unassembled WGS sequence"/>
</dbReference>
<accession>A0ABU6CTE6</accession>
<proteinExistence type="predicted"/>
<dbReference type="RefSeq" id="WP_324693347.1">
    <property type="nucleotide sequence ID" value="NZ_JAYMYJ010000030.1"/>
</dbReference>
<name>A0ABU6CTE6_9GAMM</name>
<organism evidence="1 2">
    <name type="scientific">Candidatus Thiothrix phosphatis</name>
    <dbReference type="NCBI Taxonomy" id="3112415"/>
    <lineage>
        <taxon>Bacteria</taxon>
        <taxon>Pseudomonadati</taxon>
        <taxon>Pseudomonadota</taxon>
        <taxon>Gammaproteobacteria</taxon>
        <taxon>Thiotrichales</taxon>
        <taxon>Thiotrichaceae</taxon>
        <taxon>Thiothrix</taxon>
    </lineage>
</organism>
<evidence type="ECO:0000313" key="1">
    <source>
        <dbReference type="EMBL" id="MEB4590111.1"/>
    </source>
</evidence>
<gene>
    <name evidence="1" type="ORF">VSS37_03880</name>
</gene>
<protein>
    <submittedName>
        <fullName evidence="1">Uncharacterized protein</fullName>
    </submittedName>
</protein>
<sequence>MPIYQKSEVARFLHDLDKYHQALKATLTAAPNADVFNFYSHNPDDFARDFVEIDLDELHKAIEFHKVIVQSLKRLEKRPAKQLHKGR</sequence>
<keyword evidence="2" id="KW-1185">Reference proteome</keyword>
<reference evidence="2" key="1">
    <citation type="submission" date="2023-07" db="EMBL/GenBank/DDBJ databases">
        <title>The carbon used by Thiothrix.</title>
        <authorList>
            <person name="Chen L."/>
        </authorList>
    </citation>
    <scope>NUCLEOTIDE SEQUENCE [LARGE SCALE GENOMIC DNA]</scope>
</reference>
<comment type="caution">
    <text evidence="1">The sequence shown here is derived from an EMBL/GenBank/DDBJ whole genome shotgun (WGS) entry which is preliminary data.</text>
</comment>
<dbReference type="EMBL" id="JAYMYJ010000030">
    <property type="protein sequence ID" value="MEB4590111.1"/>
    <property type="molecule type" value="Genomic_DNA"/>
</dbReference>
<evidence type="ECO:0000313" key="2">
    <source>
        <dbReference type="Proteomes" id="UP001308005"/>
    </source>
</evidence>